<evidence type="ECO:0000256" key="5">
    <source>
        <dbReference type="ARBA" id="ARBA00023274"/>
    </source>
</evidence>
<dbReference type="SUPFAM" id="SSF55174">
    <property type="entry name" value="Alpha-L RNA-binding motif"/>
    <property type="match status" value="1"/>
</dbReference>
<dbReference type="InterPro" id="IPR005709">
    <property type="entry name" value="Ribosomal_uS4_bac-type"/>
</dbReference>
<dbReference type="Pfam" id="PF00163">
    <property type="entry name" value="Ribosomal_S4"/>
    <property type="match status" value="1"/>
</dbReference>
<proteinExistence type="inferred from homology"/>
<feature type="domain" description="Small ribosomal subunit protein uS4 N-terminal" evidence="7">
    <location>
        <begin position="6"/>
        <end position="94"/>
    </location>
</feature>
<dbReference type="AlphaFoldDB" id="A0A382QSX2"/>
<dbReference type="GO" id="GO:0015935">
    <property type="term" value="C:small ribosomal subunit"/>
    <property type="evidence" value="ECO:0007669"/>
    <property type="project" value="InterPro"/>
</dbReference>
<reference evidence="8" key="1">
    <citation type="submission" date="2018-05" db="EMBL/GenBank/DDBJ databases">
        <authorList>
            <person name="Lanie J.A."/>
            <person name="Ng W.-L."/>
            <person name="Kazmierczak K.M."/>
            <person name="Andrzejewski T.M."/>
            <person name="Davidsen T.M."/>
            <person name="Wayne K.J."/>
            <person name="Tettelin H."/>
            <person name="Glass J.I."/>
            <person name="Rusch D."/>
            <person name="Podicherti R."/>
            <person name="Tsui H.-C.T."/>
            <person name="Winkler M.E."/>
        </authorList>
    </citation>
    <scope>NUCLEOTIDE SEQUENCE</scope>
</reference>
<dbReference type="InterPro" id="IPR036986">
    <property type="entry name" value="S4_RNA-bd_sf"/>
</dbReference>
<dbReference type="Gene3D" id="3.10.290.10">
    <property type="entry name" value="RNA-binding S4 domain"/>
    <property type="match status" value="1"/>
</dbReference>
<dbReference type="PROSITE" id="PS50889">
    <property type="entry name" value="S4"/>
    <property type="match status" value="1"/>
</dbReference>
<evidence type="ECO:0000256" key="4">
    <source>
        <dbReference type="ARBA" id="ARBA00022980"/>
    </source>
</evidence>
<dbReference type="GO" id="GO:0006412">
    <property type="term" value="P:translation"/>
    <property type="evidence" value="ECO:0007669"/>
    <property type="project" value="InterPro"/>
</dbReference>
<dbReference type="Gene3D" id="1.10.1050.10">
    <property type="entry name" value="Ribosomal Protein S4 Delta 41, Chain A, domain 1"/>
    <property type="match status" value="1"/>
</dbReference>
<dbReference type="NCBIfam" id="NF003717">
    <property type="entry name" value="PRK05327.1"/>
    <property type="match status" value="1"/>
</dbReference>
<dbReference type="PANTHER" id="PTHR11831:SF4">
    <property type="entry name" value="SMALL RIBOSOMAL SUBUNIT PROTEIN US4M"/>
    <property type="match status" value="1"/>
</dbReference>
<dbReference type="InterPro" id="IPR022801">
    <property type="entry name" value="Ribosomal_uS4"/>
</dbReference>
<dbReference type="GO" id="GO:0019843">
    <property type="term" value="F:rRNA binding"/>
    <property type="evidence" value="ECO:0007669"/>
    <property type="project" value="UniProtKB-KW"/>
</dbReference>
<dbReference type="PANTHER" id="PTHR11831">
    <property type="entry name" value="30S 40S RIBOSOMAL PROTEIN"/>
    <property type="match status" value="1"/>
</dbReference>
<dbReference type="SMART" id="SM00363">
    <property type="entry name" value="S4"/>
    <property type="match status" value="1"/>
</dbReference>
<dbReference type="GO" id="GO:0042274">
    <property type="term" value="P:ribosomal small subunit biogenesis"/>
    <property type="evidence" value="ECO:0007669"/>
    <property type="project" value="TreeGrafter"/>
</dbReference>
<dbReference type="SMART" id="SM01390">
    <property type="entry name" value="Ribosomal_S4"/>
    <property type="match status" value="1"/>
</dbReference>
<evidence type="ECO:0000259" key="6">
    <source>
        <dbReference type="SMART" id="SM00363"/>
    </source>
</evidence>
<keyword evidence="5" id="KW-0687">Ribonucleoprotein</keyword>
<sequence length="203" mass="23487">MPGKSTIKHKTCRALGVNLIGSPRAALTLSKRPNRPGQHGANRRQKITPFGEQLHETQKLKYFYGVSAKQLRRYYKKASMSRMQTNIALVQQLETRLDNMVYRMGFAGTLRAARQMVVHRHMTVNGQSVNKPGYQVNPGDVVQLREKSKKIERYKDWYNFFEQQLNYIARDPAKMSASLVQLPEREEIPILVEDHLVVEFMAR</sequence>
<evidence type="ECO:0000256" key="2">
    <source>
        <dbReference type="ARBA" id="ARBA00022730"/>
    </source>
</evidence>
<dbReference type="InterPro" id="IPR001912">
    <property type="entry name" value="Ribosomal_uS4_N"/>
</dbReference>
<evidence type="ECO:0000256" key="1">
    <source>
        <dbReference type="ARBA" id="ARBA00007465"/>
    </source>
</evidence>
<evidence type="ECO:0000256" key="3">
    <source>
        <dbReference type="ARBA" id="ARBA00022884"/>
    </source>
</evidence>
<dbReference type="InterPro" id="IPR002942">
    <property type="entry name" value="S4_RNA-bd"/>
</dbReference>
<dbReference type="Pfam" id="PF01479">
    <property type="entry name" value="S4"/>
    <property type="match status" value="1"/>
</dbReference>
<protein>
    <submittedName>
        <fullName evidence="8">Uncharacterized protein</fullName>
    </submittedName>
</protein>
<keyword evidence="4" id="KW-0689">Ribosomal protein</keyword>
<accession>A0A382QSX2</accession>
<feature type="domain" description="RNA-binding S4" evidence="6">
    <location>
        <begin position="95"/>
        <end position="152"/>
    </location>
</feature>
<name>A0A382QSX2_9ZZZZ</name>
<evidence type="ECO:0000313" key="8">
    <source>
        <dbReference type="EMBL" id="SVC88556.1"/>
    </source>
</evidence>
<keyword evidence="2" id="KW-0699">rRNA-binding</keyword>
<dbReference type="EMBL" id="UINC01116665">
    <property type="protein sequence ID" value="SVC88556.1"/>
    <property type="molecule type" value="Genomic_DNA"/>
</dbReference>
<dbReference type="InterPro" id="IPR018079">
    <property type="entry name" value="Ribosomal_uS4_CS"/>
</dbReference>
<organism evidence="8">
    <name type="scientific">marine metagenome</name>
    <dbReference type="NCBI Taxonomy" id="408172"/>
    <lineage>
        <taxon>unclassified sequences</taxon>
        <taxon>metagenomes</taxon>
        <taxon>ecological metagenomes</taxon>
    </lineage>
</organism>
<gene>
    <name evidence="8" type="ORF">METZ01_LOCUS341410</name>
</gene>
<dbReference type="GO" id="GO:0003735">
    <property type="term" value="F:structural constituent of ribosome"/>
    <property type="evidence" value="ECO:0007669"/>
    <property type="project" value="InterPro"/>
</dbReference>
<dbReference type="HAMAP" id="MF_01306_B">
    <property type="entry name" value="Ribosomal_uS4_B"/>
    <property type="match status" value="1"/>
</dbReference>
<dbReference type="NCBIfam" id="TIGR01017">
    <property type="entry name" value="rpsD_bact"/>
    <property type="match status" value="1"/>
</dbReference>
<comment type="similarity">
    <text evidence="1">Belongs to the universal ribosomal protein uS4 family.</text>
</comment>
<dbReference type="PROSITE" id="PS00632">
    <property type="entry name" value="RIBOSOMAL_S4"/>
    <property type="match status" value="1"/>
</dbReference>
<dbReference type="CDD" id="cd00165">
    <property type="entry name" value="S4"/>
    <property type="match status" value="1"/>
</dbReference>
<evidence type="ECO:0000259" key="7">
    <source>
        <dbReference type="SMART" id="SM01390"/>
    </source>
</evidence>
<dbReference type="FunFam" id="3.10.290.10:FF:000001">
    <property type="entry name" value="30S ribosomal protein S4"/>
    <property type="match status" value="1"/>
</dbReference>
<keyword evidence="3" id="KW-0694">RNA-binding</keyword>